<proteinExistence type="predicted"/>
<feature type="domain" description="C-type lectin" evidence="7">
    <location>
        <begin position="222"/>
        <end position="334"/>
    </location>
</feature>
<dbReference type="PROSITE" id="PS50835">
    <property type="entry name" value="IG_LIKE"/>
    <property type="match status" value="1"/>
</dbReference>
<evidence type="ECO:0000256" key="4">
    <source>
        <dbReference type="ARBA" id="ARBA00022734"/>
    </source>
</evidence>
<keyword evidence="4" id="KW-0430">Lectin</keyword>
<evidence type="ECO:0000313" key="9">
    <source>
        <dbReference type="Proteomes" id="UP000694888"/>
    </source>
</evidence>
<dbReference type="InterPro" id="IPR016186">
    <property type="entry name" value="C-type_lectin-like/link_sf"/>
</dbReference>
<dbReference type="RefSeq" id="XP_005106994.1">
    <property type="nucleotide sequence ID" value="XM_005106937.2"/>
</dbReference>
<feature type="signal peptide" evidence="6">
    <location>
        <begin position="1"/>
        <end position="17"/>
    </location>
</feature>
<keyword evidence="5" id="KW-0175">Coiled coil</keyword>
<comment type="subcellular location">
    <subcellularLocation>
        <location evidence="1">Secreted</location>
    </subcellularLocation>
</comment>
<keyword evidence="2" id="KW-0964">Secreted</keyword>
<keyword evidence="9" id="KW-1185">Reference proteome</keyword>
<evidence type="ECO:0000259" key="8">
    <source>
        <dbReference type="PROSITE" id="PS50835"/>
    </source>
</evidence>
<dbReference type="PANTHER" id="PTHR22799:SF1">
    <property type="entry name" value="C-TYPE LECTIN DOMAIN FAMILY 11 MEMBER A"/>
    <property type="match status" value="1"/>
</dbReference>
<protein>
    <submittedName>
        <fullName evidence="10">Uncharacterized protein LOC101862063</fullName>
    </submittedName>
</protein>
<dbReference type="Gene3D" id="3.10.100.10">
    <property type="entry name" value="Mannose-Binding Protein A, subunit A"/>
    <property type="match status" value="1"/>
</dbReference>
<organism evidence="9 10">
    <name type="scientific">Aplysia californica</name>
    <name type="common">California sea hare</name>
    <dbReference type="NCBI Taxonomy" id="6500"/>
    <lineage>
        <taxon>Eukaryota</taxon>
        <taxon>Metazoa</taxon>
        <taxon>Spiralia</taxon>
        <taxon>Lophotrochozoa</taxon>
        <taxon>Mollusca</taxon>
        <taxon>Gastropoda</taxon>
        <taxon>Heterobranchia</taxon>
        <taxon>Euthyneura</taxon>
        <taxon>Tectipleura</taxon>
        <taxon>Aplysiida</taxon>
        <taxon>Aplysioidea</taxon>
        <taxon>Aplysiidae</taxon>
        <taxon>Aplysia</taxon>
    </lineage>
</organism>
<evidence type="ECO:0000259" key="7">
    <source>
        <dbReference type="PROSITE" id="PS50041"/>
    </source>
</evidence>
<dbReference type="Pfam" id="PF00059">
    <property type="entry name" value="Lectin_C"/>
    <property type="match status" value="1"/>
</dbReference>
<dbReference type="PROSITE" id="PS50041">
    <property type="entry name" value="C_TYPE_LECTIN_2"/>
    <property type="match status" value="1"/>
</dbReference>
<evidence type="ECO:0000256" key="5">
    <source>
        <dbReference type="SAM" id="Coils"/>
    </source>
</evidence>
<dbReference type="CDD" id="cd00037">
    <property type="entry name" value="CLECT"/>
    <property type="match status" value="1"/>
</dbReference>
<dbReference type="Proteomes" id="UP000694888">
    <property type="component" value="Unplaced"/>
</dbReference>
<evidence type="ECO:0000256" key="6">
    <source>
        <dbReference type="SAM" id="SignalP"/>
    </source>
</evidence>
<evidence type="ECO:0000256" key="2">
    <source>
        <dbReference type="ARBA" id="ARBA00022525"/>
    </source>
</evidence>
<keyword evidence="3 6" id="KW-0732">Signal</keyword>
<feature type="coiled-coil region" evidence="5">
    <location>
        <begin position="163"/>
        <end position="207"/>
    </location>
</feature>
<dbReference type="SMART" id="SM00034">
    <property type="entry name" value="CLECT"/>
    <property type="match status" value="1"/>
</dbReference>
<evidence type="ECO:0000256" key="1">
    <source>
        <dbReference type="ARBA" id="ARBA00004613"/>
    </source>
</evidence>
<evidence type="ECO:0000313" key="10">
    <source>
        <dbReference type="RefSeq" id="XP_005106994.1"/>
    </source>
</evidence>
<gene>
    <name evidence="10" type="primary">LOC101862063</name>
</gene>
<accession>A0ABM0K269</accession>
<evidence type="ECO:0000256" key="3">
    <source>
        <dbReference type="ARBA" id="ARBA00022729"/>
    </source>
</evidence>
<dbReference type="InterPro" id="IPR007110">
    <property type="entry name" value="Ig-like_dom"/>
</dbReference>
<dbReference type="InterPro" id="IPR001304">
    <property type="entry name" value="C-type_lectin-like"/>
</dbReference>
<dbReference type="InterPro" id="IPR016187">
    <property type="entry name" value="CTDL_fold"/>
</dbReference>
<dbReference type="GeneID" id="101862063"/>
<feature type="chain" id="PRO_5045866462" evidence="6">
    <location>
        <begin position="18"/>
        <end position="354"/>
    </location>
</feature>
<name>A0ABM0K269_APLCA</name>
<dbReference type="PANTHER" id="PTHR22799">
    <property type="entry name" value="TETRANECTIN-RELATED"/>
    <property type="match status" value="1"/>
</dbReference>
<feature type="domain" description="Ig-like" evidence="8">
    <location>
        <begin position="25"/>
        <end position="155"/>
    </location>
</feature>
<sequence length="354" mass="39181">MLILAFALLLSAFVAESQPSALSSPRTASVDGVVITTSHSQIHEGLTEHLTINCTFTHHQGSNFNTIWSLILSKTDSPSDSVYSEIASITAFSNNKIEENNTMGAFVTGHHKPDAYSFIALEWTFPSSQVEGNYRCEANGMDHRGHPLTSSANVAVAETSVTIDMLLTKMNQMNTKMEDMEMKLTNYTALEKRVNHLDAELNDLMLRVEHSKNAITVASDSYGGSHYIVSKLVWGNVVEANRLCRLYGGYLVEINDRHEYDFVAGFVNKQTHFSGVAGAWIGATDEGHEGTWSFITSGGTMSTFVWHDSEPNGGTEENCMVMWMATKKLNDYPCFESDPKQLPALLCEIPDRVF</sequence>
<reference evidence="10" key="1">
    <citation type="submission" date="2025-08" db="UniProtKB">
        <authorList>
            <consortium name="RefSeq"/>
        </authorList>
    </citation>
    <scope>IDENTIFICATION</scope>
</reference>
<dbReference type="SUPFAM" id="SSF56436">
    <property type="entry name" value="C-type lectin-like"/>
    <property type="match status" value="1"/>
</dbReference>
<dbReference type="InterPro" id="IPR051663">
    <property type="entry name" value="CLec_Tetranectin-domain"/>
</dbReference>